<dbReference type="InterPro" id="IPR008327">
    <property type="entry name" value="Sig_transdc_resp-reg_antiterm"/>
</dbReference>
<dbReference type="AlphaFoldDB" id="A0A235F653"/>
<proteinExistence type="predicted"/>
<gene>
    <name evidence="6" type="ORF">CGZ90_17540</name>
</gene>
<keyword evidence="2" id="KW-0902">Two-component regulatory system</keyword>
<dbReference type="OrthoDB" id="9780153at2"/>
<keyword evidence="1 3" id="KW-0597">Phosphoprotein</keyword>
<evidence type="ECO:0000259" key="5">
    <source>
        <dbReference type="PROSITE" id="PS50921"/>
    </source>
</evidence>
<dbReference type="Proteomes" id="UP000215059">
    <property type="component" value="Unassembled WGS sequence"/>
</dbReference>
<dbReference type="InterPro" id="IPR050595">
    <property type="entry name" value="Bact_response_regulator"/>
</dbReference>
<dbReference type="PANTHER" id="PTHR44591">
    <property type="entry name" value="STRESS RESPONSE REGULATOR PROTEIN 1"/>
    <property type="match status" value="1"/>
</dbReference>
<keyword evidence="7" id="KW-1185">Reference proteome</keyword>
<evidence type="ECO:0000313" key="7">
    <source>
        <dbReference type="Proteomes" id="UP000215059"/>
    </source>
</evidence>
<dbReference type="Pfam" id="PF03861">
    <property type="entry name" value="ANTAR"/>
    <property type="match status" value="1"/>
</dbReference>
<feature type="modified residue" description="4-aspartylphosphate" evidence="3">
    <location>
        <position position="55"/>
    </location>
</feature>
<reference evidence="6 7" key="1">
    <citation type="submission" date="2017-07" db="EMBL/GenBank/DDBJ databases">
        <title>Fictibacillus sp. nov. GDSW-R2A3 Genome sequencing and assembly.</title>
        <authorList>
            <person name="Mayilraj S."/>
        </authorList>
    </citation>
    <scope>NUCLEOTIDE SEQUENCE [LARGE SCALE GENOMIC DNA]</scope>
    <source>
        <strain evidence="6 7">GDSW-R2A3</strain>
    </source>
</reference>
<feature type="domain" description="Response regulatory" evidence="4">
    <location>
        <begin position="5"/>
        <end position="119"/>
    </location>
</feature>
<dbReference type="GO" id="GO:0003723">
    <property type="term" value="F:RNA binding"/>
    <property type="evidence" value="ECO:0007669"/>
    <property type="project" value="InterPro"/>
</dbReference>
<evidence type="ECO:0000259" key="4">
    <source>
        <dbReference type="PROSITE" id="PS50110"/>
    </source>
</evidence>
<evidence type="ECO:0000256" key="3">
    <source>
        <dbReference type="PROSITE-ProRule" id="PRU00169"/>
    </source>
</evidence>
<organism evidence="6 7">
    <name type="scientific">Fictibacillus aquaticus</name>
    <dbReference type="NCBI Taxonomy" id="2021314"/>
    <lineage>
        <taxon>Bacteria</taxon>
        <taxon>Bacillati</taxon>
        <taxon>Bacillota</taxon>
        <taxon>Bacilli</taxon>
        <taxon>Bacillales</taxon>
        <taxon>Fictibacillaceae</taxon>
        <taxon>Fictibacillus</taxon>
    </lineage>
</organism>
<evidence type="ECO:0000313" key="6">
    <source>
        <dbReference type="EMBL" id="OYD56417.1"/>
    </source>
</evidence>
<dbReference type="InterPro" id="IPR011006">
    <property type="entry name" value="CheY-like_superfamily"/>
</dbReference>
<sequence>MIKPNIMVVDDESILRMDLKEMLLENGYNVVAEANNGEKAVELAAKHKPDLIIMDVKMPKMNGIKAAKIVGNTFKIPVLLLTAYSQTEIINEAKEAGVLGFIVKPVTEKQLIPAVEVALSQVTRINQIKGEVTALEQKLEERKIVEKAKGIVMEHMSLNEDQAYKQMRSFCMKNRIVLKDLARTLIDKNSAEIMHV</sequence>
<comment type="caution">
    <text evidence="6">The sequence shown here is derived from an EMBL/GenBank/DDBJ whole genome shotgun (WGS) entry which is preliminary data.</text>
</comment>
<dbReference type="PIRSF" id="PIRSF036382">
    <property type="entry name" value="RR_antiterm"/>
    <property type="match status" value="1"/>
</dbReference>
<feature type="domain" description="ANTAR" evidence="5">
    <location>
        <begin position="125"/>
        <end position="186"/>
    </location>
</feature>
<dbReference type="InterPro" id="IPR036388">
    <property type="entry name" value="WH-like_DNA-bd_sf"/>
</dbReference>
<dbReference type="PROSITE" id="PS50110">
    <property type="entry name" value="RESPONSE_REGULATORY"/>
    <property type="match status" value="1"/>
</dbReference>
<dbReference type="SMART" id="SM00448">
    <property type="entry name" value="REC"/>
    <property type="match status" value="1"/>
</dbReference>
<dbReference type="InterPro" id="IPR001789">
    <property type="entry name" value="Sig_transdc_resp-reg_receiver"/>
</dbReference>
<dbReference type="GO" id="GO:0000160">
    <property type="term" value="P:phosphorelay signal transduction system"/>
    <property type="evidence" value="ECO:0007669"/>
    <property type="project" value="UniProtKB-KW"/>
</dbReference>
<dbReference type="SMART" id="SM01012">
    <property type="entry name" value="ANTAR"/>
    <property type="match status" value="1"/>
</dbReference>
<name>A0A235F653_9BACL</name>
<dbReference type="EMBL" id="NOII01000012">
    <property type="protein sequence ID" value="OYD56417.1"/>
    <property type="molecule type" value="Genomic_DNA"/>
</dbReference>
<dbReference type="Gene3D" id="1.10.10.10">
    <property type="entry name" value="Winged helix-like DNA-binding domain superfamily/Winged helix DNA-binding domain"/>
    <property type="match status" value="1"/>
</dbReference>
<dbReference type="Gene3D" id="3.40.50.2300">
    <property type="match status" value="1"/>
</dbReference>
<evidence type="ECO:0000256" key="1">
    <source>
        <dbReference type="ARBA" id="ARBA00022553"/>
    </source>
</evidence>
<dbReference type="PROSITE" id="PS50921">
    <property type="entry name" value="ANTAR"/>
    <property type="match status" value="1"/>
</dbReference>
<protein>
    <submittedName>
        <fullName evidence="6">Response regulator</fullName>
    </submittedName>
</protein>
<dbReference type="PANTHER" id="PTHR44591:SF3">
    <property type="entry name" value="RESPONSE REGULATORY DOMAIN-CONTAINING PROTEIN"/>
    <property type="match status" value="1"/>
</dbReference>
<evidence type="ECO:0000256" key="2">
    <source>
        <dbReference type="ARBA" id="ARBA00023012"/>
    </source>
</evidence>
<accession>A0A235F653</accession>
<dbReference type="RefSeq" id="WP_094253840.1">
    <property type="nucleotide sequence ID" value="NZ_JBHLXL010000001.1"/>
</dbReference>
<dbReference type="InterPro" id="IPR005561">
    <property type="entry name" value="ANTAR"/>
</dbReference>
<dbReference type="SUPFAM" id="SSF52172">
    <property type="entry name" value="CheY-like"/>
    <property type="match status" value="1"/>
</dbReference>
<dbReference type="Pfam" id="PF00072">
    <property type="entry name" value="Response_reg"/>
    <property type="match status" value="1"/>
</dbReference>